<dbReference type="Pfam" id="PF21948">
    <property type="entry name" value="LplA-B_cat"/>
    <property type="match status" value="1"/>
</dbReference>
<dbReference type="GO" id="GO:0033819">
    <property type="term" value="F:lipoyl(octanoyl) transferase activity"/>
    <property type="evidence" value="ECO:0007669"/>
    <property type="project" value="UniProtKB-EC"/>
</dbReference>
<comment type="miscellaneous">
    <text evidence="5">In the reaction, the free carboxyl group of octanoic acid is attached via an amide linkage to the epsilon-amino group of a specific lysine residue of lipoyl domains of lipoate-dependent enzymes.</text>
</comment>
<keyword evidence="9" id="KW-1185">Reference proteome</keyword>
<evidence type="ECO:0000256" key="3">
    <source>
        <dbReference type="ARBA" id="ARBA00023315"/>
    </source>
</evidence>
<dbReference type="InterPro" id="IPR004143">
    <property type="entry name" value="BPL_LPL_catalytic"/>
</dbReference>
<comment type="similarity">
    <text evidence="5 6">Belongs to the LipB family.</text>
</comment>
<dbReference type="RefSeq" id="WP_283739198.1">
    <property type="nucleotide sequence ID" value="NZ_JASJEV010000001.1"/>
</dbReference>
<dbReference type="InterPro" id="IPR020605">
    <property type="entry name" value="Octanoyltransferase_CS"/>
</dbReference>
<dbReference type="PIRSF" id="PIRSF016262">
    <property type="entry name" value="LPLase"/>
    <property type="match status" value="1"/>
</dbReference>
<keyword evidence="3 5" id="KW-0012">Acyltransferase</keyword>
<evidence type="ECO:0000313" key="8">
    <source>
        <dbReference type="EMBL" id="MDJ1157232.1"/>
    </source>
</evidence>
<feature type="binding site" evidence="5">
    <location>
        <begin position="88"/>
        <end position="95"/>
    </location>
    <ligand>
        <name>substrate</name>
    </ligand>
</feature>
<dbReference type="NCBIfam" id="NF010921">
    <property type="entry name" value="PRK14341.1"/>
    <property type="match status" value="1"/>
</dbReference>
<evidence type="ECO:0000256" key="2">
    <source>
        <dbReference type="ARBA" id="ARBA00022679"/>
    </source>
</evidence>
<dbReference type="NCBIfam" id="TIGR00214">
    <property type="entry name" value="lipB"/>
    <property type="match status" value="1"/>
</dbReference>
<evidence type="ECO:0000256" key="1">
    <source>
        <dbReference type="ARBA" id="ARBA00004821"/>
    </source>
</evidence>
<dbReference type="InterPro" id="IPR000544">
    <property type="entry name" value="Octanoyltransferase"/>
</dbReference>
<comment type="function">
    <text evidence="4 5 6">Catalyzes the transfer of endogenously produced octanoic acid from octanoyl-acyl-carrier-protein onto the lipoyl domains of lipoate-dependent enzymes. Lipoyl-ACP can also act as a substrate although octanoyl-ACP is likely to be the physiological substrate.</text>
</comment>
<feature type="binding site" evidence="5">
    <location>
        <begin position="163"/>
        <end position="165"/>
    </location>
    <ligand>
        <name>substrate</name>
    </ligand>
</feature>
<dbReference type="PANTHER" id="PTHR10993:SF7">
    <property type="entry name" value="LIPOYLTRANSFERASE 2, MITOCHONDRIAL-RELATED"/>
    <property type="match status" value="1"/>
</dbReference>
<dbReference type="PROSITE" id="PS51733">
    <property type="entry name" value="BPL_LPL_CATALYTIC"/>
    <property type="match status" value="1"/>
</dbReference>
<feature type="active site" description="Acyl-thioester intermediate" evidence="5">
    <location>
        <position position="194"/>
    </location>
</feature>
<evidence type="ECO:0000313" key="9">
    <source>
        <dbReference type="Proteomes" id="UP001321492"/>
    </source>
</evidence>
<feature type="binding site" evidence="5">
    <location>
        <begin position="176"/>
        <end position="178"/>
    </location>
    <ligand>
        <name>substrate</name>
    </ligand>
</feature>
<keyword evidence="2 5" id="KW-0808">Transferase</keyword>
<evidence type="ECO:0000256" key="6">
    <source>
        <dbReference type="PIRNR" id="PIRNR016262"/>
    </source>
</evidence>
<gene>
    <name evidence="5 8" type="primary">lipB</name>
    <name evidence="8" type="ORF">QNA08_03125</name>
</gene>
<evidence type="ECO:0000256" key="5">
    <source>
        <dbReference type="HAMAP-Rule" id="MF_00013"/>
    </source>
</evidence>
<dbReference type="Gene3D" id="3.30.930.10">
    <property type="entry name" value="Bira Bifunctional Protein, Domain 2"/>
    <property type="match status" value="1"/>
</dbReference>
<comment type="caution">
    <text evidence="8">The sequence shown here is derived from an EMBL/GenBank/DDBJ whole genome shotgun (WGS) entry which is preliminary data.</text>
</comment>
<dbReference type="PROSITE" id="PS01313">
    <property type="entry name" value="LIPB"/>
    <property type="match status" value="1"/>
</dbReference>
<dbReference type="Proteomes" id="UP001321492">
    <property type="component" value="Unassembled WGS sequence"/>
</dbReference>
<dbReference type="NCBIfam" id="NF010925">
    <property type="entry name" value="PRK14345.1"/>
    <property type="match status" value="1"/>
</dbReference>
<feature type="site" description="Lowers pKa of active site Cys" evidence="5">
    <location>
        <position position="160"/>
    </location>
</feature>
<dbReference type="EC" id="2.3.1.181" evidence="5 6"/>
<keyword evidence="5" id="KW-0963">Cytoplasm</keyword>
<accession>A0ABT7ACX4</accession>
<dbReference type="HAMAP" id="MF_00013">
    <property type="entry name" value="LipB"/>
    <property type="match status" value="1"/>
</dbReference>
<protein>
    <recommendedName>
        <fullName evidence="5 6">Octanoyltransferase</fullName>
        <ecNumber evidence="5 6">2.3.1.181</ecNumber>
    </recommendedName>
    <alternativeName>
        <fullName evidence="5">Lipoate-protein ligase B</fullName>
    </alternativeName>
    <alternativeName>
        <fullName evidence="5">Lipoyl/octanoyl transferase</fullName>
    </alternativeName>
    <alternativeName>
        <fullName evidence="5">Octanoyl-[acyl-carrier-protein]-protein N-octanoyltransferase</fullName>
    </alternativeName>
</protein>
<dbReference type="CDD" id="cd16444">
    <property type="entry name" value="LipB"/>
    <property type="match status" value="1"/>
</dbReference>
<comment type="catalytic activity">
    <reaction evidence="5 6">
        <text>octanoyl-[ACP] + L-lysyl-[protein] = N(6)-octanoyl-L-lysyl-[protein] + holo-[ACP] + H(+)</text>
        <dbReference type="Rhea" id="RHEA:17665"/>
        <dbReference type="Rhea" id="RHEA-COMP:9636"/>
        <dbReference type="Rhea" id="RHEA-COMP:9685"/>
        <dbReference type="Rhea" id="RHEA-COMP:9752"/>
        <dbReference type="Rhea" id="RHEA-COMP:9928"/>
        <dbReference type="ChEBI" id="CHEBI:15378"/>
        <dbReference type="ChEBI" id="CHEBI:29969"/>
        <dbReference type="ChEBI" id="CHEBI:64479"/>
        <dbReference type="ChEBI" id="CHEBI:78463"/>
        <dbReference type="ChEBI" id="CHEBI:78809"/>
        <dbReference type="EC" id="2.3.1.181"/>
    </reaction>
</comment>
<organism evidence="8 9">
    <name type="scientific">Chelatococcus albus</name>
    <dbReference type="NCBI Taxonomy" id="3047466"/>
    <lineage>
        <taxon>Bacteria</taxon>
        <taxon>Pseudomonadati</taxon>
        <taxon>Pseudomonadota</taxon>
        <taxon>Alphaproteobacteria</taxon>
        <taxon>Hyphomicrobiales</taxon>
        <taxon>Chelatococcaceae</taxon>
        <taxon>Chelatococcus</taxon>
    </lineage>
</organism>
<name>A0ABT7ACX4_9HYPH</name>
<evidence type="ECO:0000256" key="4">
    <source>
        <dbReference type="ARBA" id="ARBA00024732"/>
    </source>
</evidence>
<evidence type="ECO:0000259" key="7">
    <source>
        <dbReference type="PROSITE" id="PS51733"/>
    </source>
</evidence>
<dbReference type="PANTHER" id="PTHR10993">
    <property type="entry name" value="OCTANOYLTRANSFERASE"/>
    <property type="match status" value="1"/>
</dbReference>
<dbReference type="InterPro" id="IPR045864">
    <property type="entry name" value="aa-tRNA-synth_II/BPL/LPL"/>
</dbReference>
<dbReference type="EMBL" id="JASJEV010000001">
    <property type="protein sequence ID" value="MDJ1157232.1"/>
    <property type="molecule type" value="Genomic_DNA"/>
</dbReference>
<comment type="subcellular location">
    <subcellularLocation>
        <location evidence="5">Cytoplasm</location>
    </subcellularLocation>
</comment>
<dbReference type="SUPFAM" id="SSF55681">
    <property type="entry name" value="Class II aaRS and biotin synthetases"/>
    <property type="match status" value="1"/>
</dbReference>
<reference evidence="8 9" key="1">
    <citation type="submission" date="2023-05" db="EMBL/GenBank/DDBJ databases">
        <title>Chelatococcus sp. nov., a moderately thermophilic bacterium isolated from hot spring microbial mat.</title>
        <authorList>
            <person name="Hu C.-J."/>
            <person name="Li W.-J."/>
        </authorList>
    </citation>
    <scope>NUCLEOTIDE SEQUENCE [LARGE SCALE GENOMIC DNA]</scope>
    <source>
        <strain evidence="8 9">SYSU G07232</strain>
    </source>
</reference>
<proteinExistence type="inferred from homology"/>
<sequence length="236" mass="26057">MVNARDGLTAALLPRDGGRPVEWLVSDGLVDYETAVAAMEERVALIAAGRAAERVWLLEHPPLYTAGTSARDEDLVEPDRFPVYRSGRGGQFTYHGPGQRVAYVMLDLKRRAPDLRRYVAALEAWLIDTLAAYNVRGERREDRVGVWVRRPEKGALAEDKIAAIGIRVRQWVTFHGIALNIEPDLTHFCGIVPCGVRQHGVTSLVDLGIPVTMPEVDSVMRASFERIFGETVAVGG</sequence>
<comment type="pathway">
    <text evidence="1 5 6">Protein modification; protein lipoylation via endogenous pathway; protein N(6)-(lipoyl)lysine from octanoyl-[acyl-carrier-protein]: step 1/2.</text>
</comment>
<feature type="domain" description="BPL/LPL catalytic" evidence="7">
    <location>
        <begin position="49"/>
        <end position="232"/>
    </location>
</feature>